<dbReference type="AlphaFoldDB" id="C5K718"/>
<dbReference type="EMBL" id="GG671079">
    <property type="protein sequence ID" value="EER19353.1"/>
    <property type="molecule type" value="Genomic_DNA"/>
</dbReference>
<dbReference type="Gene3D" id="2.30.42.10">
    <property type="match status" value="1"/>
</dbReference>
<dbReference type="Proteomes" id="UP000007800">
    <property type="component" value="Unassembled WGS sequence"/>
</dbReference>
<evidence type="ECO:0000313" key="4">
    <source>
        <dbReference type="Proteomes" id="UP000007800"/>
    </source>
</evidence>
<dbReference type="InParanoid" id="C5K718"/>
<name>C5K718_PERM5</name>
<proteinExistence type="inferred from homology"/>
<dbReference type="GeneID" id="9039613"/>
<dbReference type="OMA" id="RCIGMIV"/>
<evidence type="ECO:0000313" key="3">
    <source>
        <dbReference type="EMBL" id="EER19353.1"/>
    </source>
</evidence>
<dbReference type="SMART" id="SM00228">
    <property type="entry name" value="PDZ"/>
    <property type="match status" value="1"/>
</dbReference>
<dbReference type="SUPFAM" id="SSF50494">
    <property type="entry name" value="Trypsin-like serine proteases"/>
    <property type="match status" value="1"/>
</dbReference>
<dbReference type="SUPFAM" id="SSF50156">
    <property type="entry name" value="PDZ domain-like"/>
    <property type="match status" value="1"/>
</dbReference>
<dbReference type="GO" id="GO:0004252">
    <property type="term" value="F:serine-type endopeptidase activity"/>
    <property type="evidence" value="ECO:0007669"/>
    <property type="project" value="TreeGrafter"/>
</dbReference>
<dbReference type="Pfam" id="PF13180">
    <property type="entry name" value="PDZ_2"/>
    <property type="match status" value="1"/>
</dbReference>
<dbReference type="InterPro" id="IPR009003">
    <property type="entry name" value="Peptidase_S1_PA"/>
</dbReference>
<dbReference type="PANTHER" id="PTHR22939">
    <property type="entry name" value="SERINE PROTEASE FAMILY S1C HTRA-RELATED"/>
    <property type="match status" value="1"/>
</dbReference>
<dbReference type="InterPro" id="IPR001478">
    <property type="entry name" value="PDZ"/>
</dbReference>
<dbReference type="RefSeq" id="XP_002787557.1">
    <property type="nucleotide sequence ID" value="XM_002787511.1"/>
</dbReference>
<comment type="similarity">
    <text evidence="1">Belongs to the peptidase S1C family.</text>
</comment>
<keyword evidence="4" id="KW-1185">Reference proteome</keyword>
<dbReference type="OrthoDB" id="4217619at2759"/>
<organism evidence="4">
    <name type="scientific">Perkinsus marinus (strain ATCC 50983 / TXsc)</name>
    <dbReference type="NCBI Taxonomy" id="423536"/>
    <lineage>
        <taxon>Eukaryota</taxon>
        <taxon>Sar</taxon>
        <taxon>Alveolata</taxon>
        <taxon>Perkinsozoa</taxon>
        <taxon>Perkinsea</taxon>
        <taxon>Perkinsida</taxon>
        <taxon>Perkinsidae</taxon>
        <taxon>Perkinsus</taxon>
    </lineage>
</organism>
<dbReference type="PANTHER" id="PTHR22939:SF129">
    <property type="entry name" value="SERINE PROTEASE HTRA2, MITOCHONDRIAL"/>
    <property type="match status" value="1"/>
</dbReference>
<dbReference type="GO" id="GO:0006508">
    <property type="term" value="P:proteolysis"/>
    <property type="evidence" value="ECO:0007669"/>
    <property type="project" value="TreeGrafter"/>
</dbReference>
<evidence type="ECO:0000259" key="2">
    <source>
        <dbReference type="PROSITE" id="PS50106"/>
    </source>
</evidence>
<accession>C5K718</accession>
<feature type="domain" description="PDZ" evidence="2">
    <location>
        <begin position="276"/>
        <end position="345"/>
    </location>
</feature>
<dbReference type="InterPro" id="IPR043504">
    <property type="entry name" value="Peptidase_S1_PA_chymotrypsin"/>
</dbReference>
<protein>
    <recommendedName>
        <fullName evidence="2">PDZ domain-containing protein</fullName>
    </recommendedName>
</protein>
<evidence type="ECO:0000256" key="1">
    <source>
        <dbReference type="ARBA" id="ARBA00010541"/>
    </source>
</evidence>
<dbReference type="CDD" id="cd06779">
    <property type="entry name" value="cpPDZ_Deg_HtrA-like"/>
    <property type="match status" value="1"/>
</dbReference>
<dbReference type="InterPro" id="IPR036034">
    <property type="entry name" value="PDZ_sf"/>
</dbReference>
<dbReference type="Pfam" id="PF13365">
    <property type="entry name" value="Trypsin_2"/>
    <property type="match status" value="1"/>
</dbReference>
<reference evidence="3 4" key="1">
    <citation type="submission" date="2008-07" db="EMBL/GenBank/DDBJ databases">
        <authorList>
            <person name="El-Sayed N."/>
            <person name="Caler E."/>
            <person name="Inman J."/>
            <person name="Amedeo P."/>
            <person name="Hass B."/>
            <person name="Wortman J."/>
        </authorList>
    </citation>
    <scope>NUCLEOTIDE SEQUENCE [LARGE SCALE GENOMIC DNA]</scope>
    <source>
        <strain evidence="4">ATCC 50983 / TXsc</strain>
    </source>
</reference>
<dbReference type="PROSITE" id="PS50106">
    <property type="entry name" value="PDZ"/>
    <property type="match status" value="1"/>
</dbReference>
<sequence>MSQNLSRVAPFLFGRRPFIAALVRTFHSSSSVYRSTLANSGSLASPVRGGHQPYQEGRPWSPCVKAAVSFASLSVALLSASAPVASCEEYGEDNTDFRGVFKSLESSVVLLYASPQGGNPPGTQIGTAFVYKEEKGRTYLISAAHTLRKRIGFAQGGVDPRLGDVLWVKLPVSGRWEEVKLEGKTEGTWACTMGGGAGGGDDLAGAVGIVSNPRQSFTEGSIDNSSRRWRFIQLSVTTLPGMSGSPAVTRDGRCIGMIVKKCGEFGLALPLQLVRHIADSITSNGYWSPPYLGMVITNRTDDGAGYGTQDVVRIVQVKGQTPAAKAGLKVGDVIESIDGRPVRSVYDVYETLGVQCGSPAELKVKRGEKTFATTVVSVSERRVW</sequence>
<gene>
    <name evidence="3" type="ORF">Pmar_PMAR012329</name>
</gene>
<dbReference type="Gene3D" id="2.40.10.10">
    <property type="entry name" value="Trypsin-like serine proteases"/>
    <property type="match status" value="1"/>
</dbReference>